<feature type="compositionally biased region" description="Basic and acidic residues" evidence="6">
    <location>
        <begin position="254"/>
        <end position="267"/>
    </location>
</feature>
<dbReference type="PANTHER" id="PTHR33048">
    <property type="entry name" value="PTH11-LIKE INTEGRAL MEMBRANE PROTEIN (AFU_ORTHOLOGUE AFUA_5G11245)"/>
    <property type="match status" value="1"/>
</dbReference>
<feature type="region of interest" description="Disordered" evidence="6">
    <location>
        <begin position="241"/>
        <end position="316"/>
    </location>
</feature>
<feature type="domain" description="Rhodopsin" evidence="8">
    <location>
        <begin position="35"/>
        <end position="178"/>
    </location>
</feature>
<evidence type="ECO:0000256" key="6">
    <source>
        <dbReference type="SAM" id="MobiDB-lite"/>
    </source>
</evidence>
<organism evidence="9 10">
    <name type="scientific">Thermothielavioides terrestris</name>
    <dbReference type="NCBI Taxonomy" id="2587410"/>
    <lineage>
        <taxon>Eukaryota</taxon>
        <taxon>Fungi</taxon>
        <taxon>Dikarya</taxon>
        <taxon>Ascomycota</taxon>
        <taxon>Pezizomycotina</taxon>
        <taxon>Sordariomycetes</taxon>
        <taxon>Sordariomycetidae</taxon>
        <taxon>Sordariales</taxon>
        <taxon>Chaetomiaceae</taxon>
        <taxon>Thermothielavioides</taxon>
    </lineage>
</organism>
<dbReference type="InterPro" id="IPR052337">
    <property type="entry name" value="SAT4-like"/>
</dbReference>
<feature type="transmembrane region" description="Helical" evidence="7">
    <location>
        <begin position="177"/>
        <end position="210"/>
    </location>
</feature>
<feature type="transmembrane region" description="Helical" evidence="7">
    <location>
        <begin position="20"/>
        <end position="41"/>
    </location>
</feature>
<evidence type="ECO:0000259" key="8">
    <source>
        <dbReference type="Pfam" id="PF20684"/>
    </source>
</evidence>
<reference evidence="9 10" key="1">
    <citation type="submission" date="2018-04" db="EMBL/GenBank/DDBJ databases">
        <authorList>
            <person name="Huttner S."/>
            <person name="Dainat J."/>
        </authorList>
    </citation>
    <scope>NUCLEOTIDE SEQUENCE [LARGE SCALE GENOMIC DNA]</scope>
</reference>
<evidence type="ECO:0000256" key="2">
    <source>
        <dbReference type="ARBA" id="ARBA00022692"/>
    </source>
</evidence>
<feature type="transmembrane region" description="Helical" evidence="7">
    <location>
        <begin position="53"/>
        <end position="76"/>
    </location>
</feature>
<evidence type="ECO:0000256" key="5">
    <source>
        <dbReference type="ARBA" id="ARBA00038359"/>
    </source>
</evidence>
<dbReference type="Proteomes" id="UP000289323">
    <property type="component" value="Unassembled WGS sequence"/>
</dbReference>
<dbReference type="PANTHER" id="PTHR33048:SF42">
    <property type="entry name" value="INTEGRAL MEMBRANE PROTEIN"/>
    <property type="match status" value="1"/>
</dbReference>
<feature type="transmembrane region" description="Helical" evidence="7">
    <location>
        <begin position="88"/>
        <end position="107"/>
    </location>
</feature>
<keyword evidence="2 7" id="KW-0812">Transmembrane</keyword>
<evidence type="ECO:0000256" key="1">
    <source>
        <dbReference type="ARBA" id="ARBA00004141"/>
    </source>
</evidence>
<accession>A0A3S4AP92</accession>
<dbReference type="InterPro" id="IPR049326">
    <property type="entry name" value="Rhodopsin_dom_fungi"/>
</dbReference>
<proteinExistence type="inferred from homology"/>
<sequence length="316" mass="34222">MASITQRASAVETHGPKVNIVIWLLMALSAVFLGLRVFCKLATHRRLWWDDHILIVGWTLQLAAVSLITVNITLGFGRHVIDIDPANISQIALISNVVTTLSMLAAVLTKTSFGLTLLRISDGYMKLFIWVAICIMNIAMGLGALFQWVQCTPARKVWDFSVPGTCWDQNAMTAYAIFAAVLAAEVAIWGTAEVCTTVMAACIPVLRVLLNYVRSSAKKYSSPHGTAGANVHGTRTNTTTVVASSNRNRRQSHPGKEDNDTGSDKSILESPAGGANTITQTQEVTVEFHRQQGQRVHGKRGDPGGAYEMTNKDGAA</sequence>
<feature type="transmembrane region" description="Helical" evidence="7">
    <location>
        <begin position="127"/>
        <end position="149"/>
    </location>
</feature>
<evidence type="ECO:0000313" key="10">
    <source>
        <dbReference type="Proteomes" id="UP000289323"/>
    </source>
</evidence>
<dbReference type="AlphaFoldDB" id="A0A3S4AP92"/>
<evidence type="ECO:0000256" key="7">
    <source>
        <dbReference type="SAM" id="Phobius"/>
    </source>
</evidence>
<name>A0A3S4AP92_9PEZI</name>
<gene>
    <name evidence="9" type="ORF">TT172_LOCUS1965</name>
</gene>
<keyword evidence="4 7" id="KW-0472">Membrane</keyword>
<keyword evidence="3 7" id="KW-1133">Transmembrane helix</keyword>
<dbReference type="GO" id="GO:0016020">
    <property type="term" value="C:membrane"/>
    <property type="evidence" value="ECO:0007669"/>
    <property type="project" value="UniProtKB-SubCell"/>
</dbReference>
<dbReference type="Pfam" id="PF20684">
    <property type="entry name" value="Fung_rhodopsin"/>
    <property type="match status" value="1"/>
</dbReference>
<dbReference type="EMBL" id="OUUZ01000001">
    <property type="protein sequence ID" value="SPQ19546.1"/>
    <property type="molecule type" value="Genomic_DNA"/>
</dbReference>
<protein>
    <submittedName>
        <fullName evidence="9">D0f520ac-61ff-4c74-9815-0ea9fac70312</fullName>
    </submittedName>
</protein>
<comment type="subcellular location">
    <subcellularLocation>
        <location evidence="1">Membrane</location>
        <topology evidence="1">Multi-pass membrane protein</topology>
    </subcellularLocation>
</comment>
<evidence type="ECO:0000256" key="3">
    <source>
        <dbReference type="ARBA" id="ARBA00022989"/>
    </source>
</evidence>
<comment type="similarity">
    <text evidence="5">Belongs to the SAT4 family.</text>
</comment>
<evidence type="ECO:0000313" key="9">
    <source>
        <dbReference type="EMBL" id="SPQ19546.1"/>
    </source>
</evidence>
<evidence type="ECO:0000256" key="4">
    <source>
        <dbReference type="ARBA" id="ARBA00023136"/>
    </source>
</evidence>